<dbReference type="Pfam" id="PF22300">
    <property type="entry name" value="NGO_1070-like"/>
    <property type="match status" value="1"/>
</dbReference>
<protein>
    <submittedName>
        <fullName evidence="1">Uncharacterized protein</fullName>
    </submittedName>
</protein>
<dbReference type="EMBL" id="CP132375">
    <property type="protein sequence ID" value="WLS99142.1"/>
    <property type="molecule type" value="Genomic_DNA"/>
</dbReference>
<organism evidence="1 2">
    <name type="scientific">Snodgrassella alvi</name>
    <dbReference type="NCBI Taxonomy" id="1196083"/>
    <lineage>
        <taxon>Bacteria</taxon>
        <taxon>Pseudomonadati</taxon>
        <taxon>Pseudomonadota</taxon>
        <taxon>Betaproteobacteria</taxon>
        <taxon>Neisseriales</taxon>
        <taxon>Neisseriaceae</taxon>
        <taxon>Snodgrassella</taxon>
    </lineage>
</organism>
<reference evidence="1 2" key="1">
    <citation type="submission" date="2023-08" db="EMBL/GenBank/DDBJ databases">
        <title>Complete genome sequences of 12 bacterial strains from the honey bee gut, resolved with long-read nanopore sequencing.</title>
        <authorList>
            <person name="Kwong W.K."/>
            <person name="Acheampong S."/>
            <person name="Polat M.F."/>
        </authorList>
    </citation>
    <scope>NUCLEOTIDE SEQUENCE [LARGE SCALE GENOMIC DNA]</scope>
    <source>
        <strain evidence="2">wkB9</strain>
    </source>
</reference>
<dbReference type="AlphaFoldDB" id="A0ABD7Z3S1"/>
<gene>
    <name evidence="1" type="ORF">RAM05_03875</name>
</gene>
<evidence type="ECO:0000313" key="1">
    <source>
        <dbReference type="EMBL" id="WLS99142.1"/>
    </source>
</evidence>
<dbReference type="GeneID" id="32538172"/>
<accession>A0ABD7Z3S1</accession>
<dbReference type="Proteomes" id="UP001229773">
    <property type="component" value="Chromosome"/>
</dbReference>
<sequence>MQQIDDFGLGTIEFVNYGCDLLLQLTSVYHEGAEMGKVICKDVKFISFSNFDLEKDEGFGCRYIPSMFIKKLDNIWLEEPYKTGRSVIYTDIAEEKIAAYEINLETGDFEGRIICLEIILDIKDKYKNILIEV</sequence>
<evidence type="ECO:0000313" key="2">
    <source>
        <dbReference type="Proteomes" id="UP001229773"/>
    </source>
</evidence>
<name>A0ABD7Z3S1_9NEIS</name>
<proteinExistence type="predicted"/>
<dbReference type="RefSeq" id="WP_025330093.1">
    <property type="nucleotide sequence ID" value="NZ_CP132374.1"/>
</dbReference>
<dbReference type="InterPro" id="IPR054454">
    <property type="entry name" value="NGO_1070-like"/>
</dbReference>